<evidence type="ECO:0000259" key="1">
    <source>
        <dbReference type="PROSITE" id="PS50943"/>
    </source>
</evidence>
<sequence length="68" mass="7780">MIKSNIAVLLAERKLKMSDLAKATGINRGTIQRIYHDEAARIEIEVMNKMCEFFECTPGDLFIYSPDE</sequence>
<evidence type="ECO:0000313" key="3">
    <source>
        <dbReference type="Proteomes" id="UP000295531"/>
    </source>
</evidence>
<dbReference type="InterPro" id="IPR010982">
    <property type="entry name" value="Lambda_DNA-bd_dom_sf"/>
</dbReference>
<dbReference type="PROSITE" id="PS50943">
    <property type="entry name" value="HTH_CROC1"/>
    <property type="match status" value="1"/>
</dbReference>
<organism evidence="2 3">
    <name type="scientific">Idiomarina aquatica</name>
    <dbReference type="NCBI Taxonomy" id="1327752"/>
    <lineage>
        <taxon>Bacteria</taxon>
        <taxon>Pseudomonadati</taxon>
        <taxon>Pseudomonadota</taxon>
        <taxon>Gammaproteobacteria</taxon>
        <taxon>Alteromonadales</taxon>
        <taxon>Idiomarinaceae</taxon>
        <taxon>Idiomarina</taxon>
    </lineage>
</organism>
<protein>
    <submittedName>
        <fullName evidence="2">Putative transcriptional regulator</fullName>
    </submittedName>
</protein>
<dbReference type="InterPro" id="IPR001387">
    <property type="entry name" value="Cro/C1-type_HTH"/>
</dbReference>
<dbReference type="Gene3D" id="1.10.260.40">
    <property type="entry name" value="lambda repressor-like DNA-binding domains"/>
    <property type="match status" value="1"/>
</dbReference>
<dbReference type="AlphaFoldDB" id="A0A4R6PQ49"/>
<dbReference type="RefSeq" id="WP_133538542.1">
    <property type="nucleotide sequence ID" value="NZ_SNXI01000001.1"/>
</dbReference>
<dbReference type="OrthoDB" id="9805309at2"/>
<feature type="domain" description="HTH cro/C1-type" evidence="1">
    <location>
        <begin position="6"/>
        <end position="61"/>
    </location>
</feature>
<dbReference type="GO" id="GO:0003677">
    <property type="term" value="F:DNA binding"/>
    <property type="evidence" value="ECO:0007669"/>
    <property type="project" value="InterPro"/>
</dbReference>
<gene>
    <name evidence="2" type="ORF">DEU29_101398</name>
</gene>
<dbReference type="Proteomes" id="UP000295531">
    <property type="component" value="Unassembled WGS sequence"/>
</dbReference>
<dbReference type="CDD" id="cd00093">
    <property type="entry name" value="HTH_XRE"/>
    <property type="match status" value="1"/>
</dbReference>
<reference evidence="2 3" key="1">
    <citation type="submission" date="2019-03" db="EMBL/GenBank/DDBJ databases">
        <title>Freshwater and sediment microbial communities from various areas in North America, analyzing microbe dynamics in response to fracking.</title>
        <authorList>
            <person name="Lamendella R."/>
        </authorList>
    </citation>
    <scope>NUCLEOTIDE SEQUENCE [LARGE SCALE GENOMIC DNA]</scope>
    <source>
        <strain evidence="2 3">18_TX</strain>
    </source>
</reference>
<dbReference type="SMART" id="SM00530">
    <property type="entry name" value="HTH_XRE"/>
    <property type="match status" value="1"/>
</dbReference>
<dbReference type="Pfam" id="PF13443">
    <property type="entry name" value="HTH_26"/>
    <property type="match status" value="1"/>
</dbReference>
<dbReference type="EMBL" id="SNXI01000001">
    <property type="protein sequence ID" value="TDP40845.1"/>
    <property type="molecule type" value="Genomic_DNA"/>
</dbReference>
<dbReference type="PANTHER" id="PTHR37301">
    <property type="entry name" value="DNA-BINDING PROTEIN-RELATED"/>
    <property type="match status" value="1"/>
</dbReference>
<accession>A0A4R6PQ49</accession>
<proteinExistence type="predicted"/>
<evidence type="ECO:0000313" key="2">
    <source>
        <dbReference type="EMBL" id="TDP40845.1"/>
    </source>
</evidence>
<dbReference type="SUPFAM" id="SSF47413">
    <property type="entry name" value="lambda repressor-like DNA-binding domains"/>
    <property type="match status" value="1"/>
</dbReference>
<dbReference type="PANTHER" id="PTHR37301:SF1">
    <property type="entry name" value="DNA-BINDING PROTEIN"/>
    <property type="match status" value="1"/>
</dbReference>
<comment type="caution">
    <text evidence="2">The sequence shown here is derived from an EMBL/GenBank/DDBJ whole genome shotgun (WGS) entry which is preliminary data.</text>
</comment>
<name>A0A4R6PQ49_9GAMM</name>
<keyword evidence="3" id="KW-1185">Reference proteome</keyword>